<evidence type="ECO:0000256" key="5">
    <source>
        <dbReference type="ARBA" id="ARBA00022729"/>
    </source>
</evidence>
<keyword evidence="6 9" id="KW-1133">Transmembrane helix</keyword>
<dbReference type="PANTHER" id="PTHR10766:SF55">
    <property type="entry name" value="TRANSMEMBRANE 9 SUPERFAMILY MEMBER 4"/>
    <property type="match status" value="1"/>
</dbReference>
<feature type="transmembrane region" description="Helical" evidence="9">
    <location>
        <begin position="399"/>
        <end position="425"/>
    </location>
</feature>
<sequence length="638" mass="71470">MLFLTVILFFLTFLLAFDLFAPKKYARGEKVSLLFNKIESDHTQLPYRYHDLPFVCYDKTQKAKTLLLGEVLKGDRFWESIYDLRFGVDQPCTHLCNMYTSLNGVARADHLIRNGYVVHWSLDGLPGATTFTSANRGSKYYAAGFPLGFVSGETAYLYNHVTIVVRYHREKSGLNAIVGFEIYPKSVNGNECPTSSKNYKNLPLTVMKDEFGKPVTQKFHIPYTYSVYWREDNSVTYNSRWDLYYDNETTATSSQIHMLSLVNSVLLKSDLQSETTIPIAYTDILGLLISSGLWKNLVHEVMGPPSQVAFLSTLCASGIQCLVAMLSVVIIFTINNKLSLGLGPTSNTFFNNHQGAFFSCSIVILLASGFVSASLGIIFHKLLSNDLPNTVYTSSKTRVLSCAFAGMFPFTIFSAVMVINLFVWAKESSNALPFGTIVILLLLFGIIELPLGILGGALGNRHEFSTDSIFVKSYVQSLEKHVVCRRSIVMSPISSILAFGLIPFGIVYVDLLFIFNSVWLEKTTFYYKYGFLLLTILLLSVVVAESAIVATYISLTVYNNPKWQWLCFRVSSSIGWYIFGYSIYYFIYNLQMSDLVSIIIYFSYMALVSAAVGVSCGAVGVTTALFFIRKIYGAVKRD</sequence>
<evidence type="ECO:0000256" key="2">
    <source>
        <dbReference type="ARBA" id="ARBA00004555"/>
    </source>
</evidence>
<protein>
    <recommendedName>
        <fullName evidence="9">Transmembrane 9 superfamily member</fullName>
    </recommendedName>
</protein>
<keyword evidence="8 9" id="KW-0472">Membrane</keyword>
<dbReference type="RefSeq" id="XP_018714063.1">
    <property type="nucleotide sequence ID" value="XM_018858554.1"/>
</dbReference>
<dbReference type="GO" id="GO:0007124">
    <property type="term" value="P:pseudohyphal growth"/>
    <property type="evidence" value="ECO:0007669"/>
    <property type="project" value="EnsemblFungi"/>
</dbReference>
<feature type="transmembrane region" description="Helical" evidence="9">
    <location>
        <begin position="566"/>
        <end position="587"/>
    </location>
</feature>
<feature type="transmembrane region" description="Helical" evidence="9">
    <location>
        <begin position="531"/>
        <end position="554"/>
    </location>
</feature>
<dbReference type="GO" id="GO:0006878">
    <property type="term" value="P:intracellular copper ion homeostasis"/>
    <property type="evidence" value="ECO:0007669"/>
    <property type="project" value="EnsemblFungi"/>
</dbReference>
<comment type="similarity">
    <text evidence="3 9">Belongs to the nonaspanin (TM9SF) (TC 9.A.2) family.</text>
</comment>
<proteinExistence type="inferred from homology"/>
<name>A0A1A0HI72_9ASCO</name>
<dbReference type="GO" id="GO:0007034">
    <property type="term" value="P:vacuolar transport"/>
    <property type="evidence" value="ECO:0007669"/>
    <property type="project" value="EnsemblFungi"/>
</dbReference>
<dbReference type="PANTHER" id="PTHR10766">
    <property type="entry name" value="TRANSMEMBRANE 9 SUPERFAMILY PROTEIN"/>
    <property type="match status" value="1"/>
</dbReference>
<accession>A0A1A0HI72</accession>
<comment type="subcellular location">
    <subcellularLocation>
        <location evidence="2">Golgi apparatus</location>
    </subcellularLocation>
    <subcellularLocation>
        <location evidence="1">Membrane</location>
        <topology evidence="1">Multi-pass membrane protein</topology>
    </subcellularLocation>
</comment>
<evidence type="ECO:0000313" key="10">
    <source>
        <dbReference type="EMBL" id="OBA23582.1"/>
    </source>
</evidence>
<dbReference type="GO" id="GO:0072657">
    <property type="term" value="P:protein localization to membrane"/>
    <property type="evidence" value="ECO:0007669"/>
    <property type="project" value="TreeGrafter"/>
</dbReference>
<dbReference type="InterPro" id="IPR004240">
    <property type="entry name" value="EMP70"/>
</dbReference>
<gene>
    <name evidence="10" type="ORF">METBIDRAFT_76571</name>
</gene>
<feature type="transmembrane region" description="Helical" evidence="9">
    <location>
        <begin position="279"/>
        <end position="298"/>
    </location>
</feature>
<reference evidence="10 11" key="1">
    <citation type="submission" date="2016-05" db="EMBL/GenBank/DDBJ databases">
        <title>Comparative genomics of biotechnologically important yeasts.</title>
        <authorList>
            <consortium name="DOE Joint Genome Institute"/>
            <person name="Riley R."/>
            <person name="Haridas S."/>
            <person name="Wolfe K.H."/>
            <person name="Lopes M.R."/>
            <person name="Hittinger C.T."/>
            <person name="Goker M."/>
            <person name="Salamov A."/>
            <person name="Wisecaver J."/>
            <person name="Long T.M."/>
            <person name="Aerts A.L."/>
            <person name="Barry K."/>
            <person name="Choi C."/>
            <person name="Clum A."/>
            <person name="Coughlan A.Y."/>
            <person name="Deshpande S."/>
            <person name="Douglass A.P."/>
            <person name="Hanson S.J."/>
            <person name="Klenk H.-P."/>
            <person name="LaButti K."/>
            <person name="Lapidus A."/>
            <person name="Lindquist E."/>
            <person name="Lipzen A."/>
            <person name="Meier-kolthoff J.P."/>
            <person name="Ohm R.A."/>
            <person name="Otillar R.P."/>
            <person name="Pangilinan J."/>
            <person name="Peng Y."/>
            <person name="Rokas A."/>
            <person name="Rosa C.A."/>
            <person name="Scheuner C."/>
            <person name="Sibirny A.A."/>
            <person name="Slot J.C."/>
            <person name="Stielow J.B."/>
            <person name="Sun H."/>
            <person name="Kurtzman C.P."/>
            <person name="Blackwell M."/>
            <person name="Grigoriev I.V."/>
            <person name="Jeffries T.W."/>
        </authorList>
    </citation>
    <scope>NUCLEOTIDE SEQUENCE [LARGE SCALE GENOMIC DNA]</scope>
    <source>
        <strain evidence="10 11">NRRL YB-4993</strain>
    </source>
</reference>
<keyword evidence="4 9" id="KW-0812">Transmembrane</keyword>
<evidence type="ECO:0000256" key="9">
    <source>
        <dbReference type="RuleBase" id="RU363079"/>
    </source>
</evidence>
<keyword evidence="11" id="KW-1185">Reference proteome</keyword>
<feature type="transmembrane region" description="Helical" evidence="9">
    <location>
        <begin position="599"/>
        <end position="628"/>
    </location>
</feature>
<feature type="transmembrane region" description="Helical" evidence="9">
    <location>
        <begin position="355"/>
        <end position="379"/>
    </location>
</feature>
<dbReference type="Pfam" id="PF02990">
    <property type="entry name" value="EMP70"/>
    <property type="match status" value="1"/>
</dbReference>
<dbReference type="GO" id="GO:0016020">
    <property type="term" value="C:membrane"/>
    <property type="evidence" value="ECO:0007669"/>
    <property type="project" value="UniProtKB-SubCell"/>
</dbReference>
<comment type="caution">
    <text evidence="10">The sequence shown here is derived from an EMBL/GenBank/DDBJ whole genome shotgun (WGS) entry which is preliminary data.</text>
</comment>
<feature type="transmembrane region" description="Helical" evidence="9">
    <location>
        <begin position="496"/>
        <end position="519"/>
    </location>
</feature>
<dbReference type="GeneID" id="30031530"/>
<organism evidence="10 11">
    <name type="scientific">Metschnikowia bicuspidata var. bicuspidata NRRL YB-4993</name>
    <dbReference type="NCBI Taxonomy" id="869754"/>
    <lineage>
        <taxon>Eukaryota</taxon>
        <taxon>Fungi</taxon>
        <taxon>Dikarya</taxon>
        <taxon>Ascomycota</taxon>
        <taxon>Saccharomycotina</taxon>
        <taxon>Pichiomycetes</taxon>
        <taxon>Metschnikowiaceae</taxon>
        <taxon>Metschnikowia</taxon>
    </lineage>
</organism>
<dbReference type="AlphaFoldDB" id="A0A1A0HI72"/>
<evidence type="ECO:0000256" key="4">
    <source>
        <dbReference type="ARBA" id="ARBA00022692"/>
    </source>
</evidence>
<keyword evidence="5 9" id="KW-0732">Signal</keyword>
<feature type="transmembrane region" description="Helical" evidence="9">
    <location>
        <begin position="310"/>
        <end position="335"/>
    </location>
</feature>
<dbReference type="Proteomes" id="UP000092555">
    <property type="component" value="Unassembled WGS sequence"/>
</dbReference>
<evidence type="ECO:0000313" key="11">
    <source>
        <dbReference type="Proteomes" id="UP000092555"/>
    </source>
</evidence>
<keyword evidence="7" id="KW-0333">Golgi apparatus</keyword>
<dbReference type="GO" id="GO:0005794">
    <property type="term" value="C:Golgi apparatus"/>
    <property type="evidence" value="ECO:0007669"/>
    <property type="project" value="UniProtKB-SubCell"/>
</dbReference>
<feature type="signal peptide" evidence="9">
    <location>
        <begin position="1"/>
        <end position="16"/>
    </location>
</feature>
<evidence type="ECO:0000256" key="1">
    <source>
        <dbReference type="ARBA" id="ARBA00004141"/>
    </source>
</evidence>
<evidence type="ECO:0000256" key="7">
    <source>
        <dbReference type="ARBA" id="ARBA00023034"/>
    </source>
</evidence>
<dbReference type="OrthoDB" id="1666796at2759"/>
<evidence type="ECO:0000256" key="8">
    <source>
        <dbReference type="ARBA" id="ARBA00023136"/>
    </source>
</evidence>
<evidence type="ECO:0000256" key="3">
    <source>
        <dbReference type="ARBA" id="ARBA00005227"/>
    </source>
</evidence>
<evidence type="ECO:0000256" key="6">
    <source>
        <dbReference type="ARBA" id="ARBA00022989"/>
    </source>
</evidence>
<dbReference type="EMBL" id="LXTC01000001">
    <property type="protein sequence ID" value="OBA23582.1"/>
    <property type="molecule type" value="Genomic_DNA"/>
</dbReference>
<dbReference type="GO" id="GO:0001403">
    <property type="term" value="P:invasive growth in response to glucose limitation"/>
    <property type="evidence" value="ECO:0007669"/>
    <property type="project" value="EnsemblFungi"/>
</dbReference>
<dbReference type="STRING" id="869754.A0A1A0HI72"/>
<feature type="transmembrane region" description="Helical" evidence="9">
    <location>
        <begin position="431"/>
        <end position="454"/>
    </location>
</feature>
<feature type="chain" id="PRO_5008444440" description="Transmembrane 9 superfamily member" evidence="9">
    <location>
        <begin position="17"/>
        <end position="638"/>
    </location>
</feature>